<dbReference type="EMBL" id="JBHSBB010000011">
    <property type="protein sequence ID" value="MFC4033209.1"/>
    <property type="molecule type" value="Genomic_DNA"/>
</dbReference>
<evidence type="ECO:0000313" key="2">
    <source>
        <dbReference type="Proteomes" id="UP001595765"/>
    </source>
</evidence>
<organism evidence="1 2">
    <name type="scientific">Streptomyces polygonati</name>
    <dbReference type="NCBI Taxonomy" id="1617087"/>
    <lineage>
        <taxon>Bacteria</taxon>
        <taxon>Bacillati</taxon>
        <taxon>Actinomycetota</taxon>
        <taxon>Actinomycetes</taxon>
        <taxon>Kitasatosporales</taxon>
        <taxon>Streptomycetaceae</taxon>
        <taxon>Streptomyces</taxon>
    </lineage>
</organism>
<proteinExistence type="predicted"/>
<evidence type="ECO:0000313" key="1">
    <source>
        <dbReference type="EMBL" id="MFC4033209.1"/>
    </source>
</evidence>
<name>A0ABV8HSF2_9ACTN</name>
<reference evidence="2" key="1">
    <citation type="journal article" date="2019" name="Int. J. Syst. Evol. Microbiol.">
        <title>The Global Catalogue of Microorganisms (GCM) 10K type strain sequencing project: providing services to taxonomists for standard genome sequencing and annotation.</title>
        <authorList>
            <consortium name="The Broad Institute Genomics Platform"/>
            <consortium name="The Broad Institute Genome Sequencing Center for Infectious Disease"/>
            <person name="Wu L."/>
            <person name="Ma J."/>
        </authorList>
    </citation>
    <scope>NUCLEOTIDE SEQUENCE [LARGE SCALE GENOMIC DNA]</scope>
    <source>
        <strain evidence="2">CGMCC 4.7237</strain>
    </source>
</reference>
<comment type="caution">
    <text evidence="1">The sequence shown here is derived from an EMBL/GenBank/DDBJ whole genome shotgun (WGS) entry which is preliminary data.</text>
</comment>
<protein>
    <submittedName>
        <fullName evidence="1">Uncharacterized protein</fullName>
    </submittedName>
</protein>
<gene>
    <name evidence="1" type="ORF">ACFO3J_17180</name>
</gene>
<dbReference type="Proteomes" id="UP001595765">
    <property type="component" value="Unassembled WGS sequence"/>
</dbReference>
<dbReference type="RefSeq" id="WP_386430304.1">
    <property type="nucleotide sequence ID" value="NZ_JBHSBB010000011.1"/>
</dbReference>
<accession>A0ABV8HSF2</accession>
<keyword evidence="2" id="KW-1185">Reference proteome</keyword>
<sequence>MTDPMGTWTDRMQELSEELPAETCHRFVRDVYEAAQDDLDEQRAEADFAREE</sequence>